<accession>A0ABW5NQM5</accession>
<feature type="chain" id="PRO_5045183244" description="Cytochrome c" evidence="1">
    <location>
        <begin position="23"/>
        <end position="151"/>
    </location>
</feature>
<keyword evidence="1" id="KW-0732">Signal</keyword>
<gene>
    <name evidence="2" type="ORF">ACFSR3_02410</name>
</gene>
<evidence type="ECO:0008006" key="4">
    <source>
        <dbReference type="Google" id="ProtNLM"/>
    </source>
</evidence>
<reference evidence="3" key="1">
    <citation type="journal article" date="2019" name="Int. J. Syst. Evol. Microbiol.">
        <title>The Global Catalogue of Microorganisms (GCM) 10K type strain sequencing project: providing services to taxonomists for standard genome sequencing and annotation.</title>
        <authorList>
            <consortium name="The Broad Institute Genomics Platform"/>
            <consortium name="The Broad Institute Genome Sequencing Center for Infectious Disease"/>
            <person name="Wu L."/>
            <person name="Ma J."/>
        </authorList>
    </citation>
    <scope>NUCLEOTIDE SEQUENCE [LARGE SCALE GENOMIC DNA]</scope>
    <source>
        <strain evidence="3">KCTC 42107</strain>
    </source>
</reference>
<dbReference type="RefSeq" id="WP_379819562.1">
    <property type="nucleotide sequence ID" value="NZ_JBHUMD010000004.1"/>
</dbReference>
<dbReference type="EMBL" id="JBHUMD010000004">
    <property type="protein sequence ID" value="MFD2600898.1"/>
    <property type="molecule type" value="Genomic_DNA"/>
</dbReference>
<name>A0ABW5NQM5_9FLAO</name>
<keyword evidence="3" id="KW-1185">Reference proteome</keyword>
<protein>
    <recommendedName>
        <fullName evidence="4">Cytochrome c</fullName>
    </recommendedName>
</protein>
<feature type="signal peptide" evidence="1">
    <location>
        <begin position="1"/>
        <end position="22"/>
    </location>
</feature>
<evidence type="ECO:0000256" key="1">
    <source>
        <dbReference type="SAM" id="SignalP"/>
    </source>
</evidence>
<comment type="caution">
    <text evidence="2">The sequence shown here is derived from an EMBL/GenBank/DDBJ whole genome shotgun (WGS) entry which is preliminary data.</text>
</comment>
<organism evidence="2 3">
    <name type="scientific">Flavobacterium suzhouense</name>
    <dbReference type="NCBI Taxonomy" id="1529638"/>
    <lineage>
        <taxon>Bacteria</taxon>
        <taxon>Pseudomonadati</taxon>
        <taxon>Bacteroidota</taxon>
        <taxon>Flavobacteriia</taxon>
        <taxon>Flavobacteriales</taxon>
        <taxon>Flavobacteriaceae</taxon>
        <taxon>Flavobacterium</taxon>
    </lineage>
</organism>
<proteinExistence type="predicted"/>
<evidence type="ECO:0000313" key="2">
    <source>
        <dbReference type="EMBL" id="MFD2600898.1"/>
    </source>
</evidence>
<dbReference type="Proteomes" id="UP001597480">
    <property type="component" value="Unassembled WGS sequence"/>
</dbReference>
<evidence type="ECO:0000313" key="3">
    <source>
        <dbReference type="Proteomes" id="UP001597480"/>
    </source>
</evidence>
<dbReference type="PROSITE" id="PS51257">
    <property type="entry name" value="PROKAR_LIPOPROTEIN"/>
    <property type="match status" value="1"/>
</dbReference>
<sequence>MKKLLLIVVVASITFASCQKKAETVKTDDEKCAPAKKEKEFKMYEMSEMAALMEQMYVDNQRLKERIVNGDTIGNFPKHFLKIHVSVMTDEKDNDAFFKEQAGKFLKAQELIYKDSLNAKKHFNDAVSSCVACHEQKCEGPIPRIKKLYIK</sequence>